<dbReference type="GO" id="GO:0070476">
    <property type="term" value="P:rRNA (guanine-N7)-methylation"/>
    <property type="evidence" value="ECO:0007669"/>
    <property type="project" value="InterPro"/>
</dbReference>
<accession>A0A6V7X0L1</accession>
<dbReference type="Proteomes" id="UP000580250">
    <property type="component" value="Unassembled WGS sequence"/>
</dbReference>
<dbReference type="SUPFAM" id="SSF53335">
    <property type="entry name" value="S-adenosyl-L-methionine-dependent methyltransferases"/>
    <property type="match status" value="1"/>
</dbReference>
<gene>
    <name evidence="1" type="ORF">MENT_LOCUS45719</name>
</gene>
<dbReference type="EMBL" id="CAJEWN010000978">
    <property type="protein sequence ID" value="CAD2192802.1"/>
    <property type="molecule type" value="Genomic_DNA"/>
</dbReference>
<dbReference type="PANTHER" id="PTHR12734:SF0">
    <property type="entry name" value="18S RRNA (GUANINE-N(7))-METHYLTRANSFERASE-RELATED"/>
    <property type="match status" value="1"/>
</dbReference>
<dbReference type="InterPro" id="IPR029063">
    <property type="entry name" value="SAM-dependent_MTases_sf"/>
</dbReference>
<dbReference type="OrthoDB" id="2877at2759"/>
<dbReference type="PANTHER" id="PTHR12734">
    <property type="entry name" value="METHYLTRANSFERASE-RELATED"/>
    <property type="match status" value="1"/>
</dbReference>
<organism evidence="1 2">
    <name type="scientific">Meloidogyne enterolobii</name>
    <name type="common">Root-knot nematode worm</name>
    <name type="synonym">Meloidogyne mayaguensis</name>
    <dbReference type="NCBI Taxonomy" id="390850"/>
    <lineage>
        <taxon>Eukaryota</taxon>
        <taxon>Metazoa</taxon>
        <taxon>Ecdysozoa</taxon>
        <taxon>Nematoda</taxon>
        <taxon>Chromadorea</taxon>
        <taxon>Rhabditida</taxon>
        <taxon>Tylenchina</taxon>
        <taxon>Tylenchomorpha</taxon>
        <taxon>Tylenchoidea</taxon>
        <taxon>Meloidogynidae</taxon>
        <taxon>Meloidogyninae</taxon>
        <taxon>Meloidogyne</taxon>
    </lineage>
</organism>
<sequence length="191" mass="21916">MLDVAKERLEDEVNQPEMNDFVQLDMGAGLPFQAAVFDGAISISAIQWLCHSNSKRDNPQKRLLKFFESLFACLSRSARAVFSVSFFNKNILRLHFFRFYPESDLQTEIICQQATRAGFQGGLVIDNPESQKQRKLFLVLSAGVNAAINTKTQMFNNSKKSEINQSHIEVIGRKRKFNERKINKKNLKKKK</sequence>
<protein>
    <submittedName>
        <fullName evidence="1">Uncharacterized protein</fullName>
    </submittedName>
</protein>
<dbReference type="InterPro" id="IPR039769">
    <property type="entry name" value="Bud23-like"/>
</dbReference>
<dbReference type="Gene3D" id="3.40.50.150">
    <property type="entry name" value="Vaccinia Virus protein VP39"/>
    <property type="match status" value="1"/>
</dbReference>
<reference evidence="1 2" key="1">
    <citation type="submission" date="2020-08" db="EMBL/GenBank/DDBJ databases">
        <authorList>
            <person name="Koutsovoulos G."/>
            <person name="Danchin GJ E."/>
        </authorList>
    </citation>
    <scope>NUCLEOTIDE SEQUENCE [LARGE SCALE GENOMIC DNA]</scope>
</reference>
<name>A0A6V7X0L1_MELEN</name>
<dbReference type="GO" id="GO:0005730">
    <property type="term" value="C:nucleolus"/>
    <property type="evidence" value="ECO:0007669"/>
    <property type="project" value="TreeGrafter"/>
</dbReference>
<dbReference type="AlphaFoldDB" id="A0A6V7X0L1"/>
<proteinExistence type="predicted"/>
<evidence type="ECO:0000313" key="1">
    <source>
        <dbReference type="EMBL" id="CAD2192802.1"/>
    </source>
</evidence>
<evidence type="ECO:0000313" key="2">
    <source>
        <dbReference type="Proteomes" id="UP000580250"/>
    </source>
</evidence>
<dbReference type="GO" id="GO:0016435">
    <property type="term" value="F:rRNA (guanine) methyltransferase activity"/>
    <property type="evidence" value="ECO:0007669"/>
    <property type="project" value="InterPro"/>
</dbReference>
<comment type="caution">
    <text evidence="1">The sequence shown here is derived from an EMBL/GenBank/DDBJ whole genome shotgun (WGS) entry which is preliminary data.</text>
</comment>